<proteinExistence type="predicted"/>
<comment type="caution">
    <text evidence="1">The sequence shown here is derived from an EMBL/GenBank/DDBJ whole genome shotgun (WGS) entry which is preliminary data.</text>
</comment>
<dbReference type="Proteomes" id="UP001239111">
    <property type="component" value="Chromosome 1"/>
</dbReference>
<sequence>MNYLFDRGIEIEADGKKRRLRFVCPLCGGDNLGANGSCEFCECFVADYFCRICRASSEECKYLACEIRALLRNKENYERDLKNNECGVIERCVFNDMHWFHIGENKYLDLMHDMDEGISKYTLKNVLNSLILTEGIIDSDMLNFRIEHFDYGNLESSNKPSPIILERSYDPVTGEKLTIKLKQSSAQMACFTRYLGLMIGELRIPKNNEPWKLYRILRKIVGILTSPSHTKTDRTILREYARDFLNLYVKLYGPLPPKLHFLIHYIILMEYLGPPVHYWTMPHERKNRDLKQKARATKCSKNLPLTMAIREQLNLCFLRECVDIDSRVTLGTMIDKNVVDQINRLKLPIPPPTSAHKFSYVKLDGTKFSVGDIFVQSVGFESSFAKIHAIYAVMGEVFFLASECRNIHFSSWYHAYQVEIDEAPTVFIDIKKISWAPRPLQVKIVADIYISTRYD</sequence>
<organism evidence="1 2">
    <name type="scientific">Eretmocerus hayati</name>
    <dbReference type="NCBI Taxonomy" id="131215"/>
    <lineage>
        <taxon>Eukaryota</taxon>
        <taxon>Metazoa</taxon>
        <taxon>Ecdysozoa</taxon>
        <taxon>Arthropoda</taxon>
        <taxon>Hexapoda</taxon>
        <taxon>Insecta</taxon>
        <taxon>Pterygota</taxon>
        <taxon>Neoptera</taxon>
        <taxon>Endopterygota</taxon>
        <taxon>Hymenoptera</taxon>
        <taxon>Apocrita</taxon>
        <taxon>Proctotrupomorpha</taxon>
        <taxon>Chalcidoidea</taxon>
        <taxon>Aphelinidae</taxon>
        <taxon>Aphelininae</taxon>
        <taxon>Eretmocerus</taxon>
    </lineage>
</organism>
<protein>
    <submittedName>
        <fullName evidence="1">Uncharacterized protein</fullName>
    </submittedName>
</protein>
<gene>
    <name evidence="1" type="ORF">QAD02_020403</name>
</gene>
<reference evidence="1" key="1">
    <citation type="submission" date="2023-04" db="EMBL/GenBank/DDBJ databases">
        <title>A chromosome-level genome assembly of the parasitoid wasp Eretmocerus hayati.</title>
        <authorList>
            <person name="Zhong Y."/>
            <person name="Liu S."/>
            <person name="Liu Y."/>
        </authorList>
    </citation>
    <scope>NUCLEOTIDE SEQUENCE</scope>
    <source>
        <strain evidence="1">ZJU_SS_LIU_2023</strain>
    </source>
</reference>
<evidence type="ECO:0000313" key="1">
    <source>
        <dbReference type="EMBL" id="KAJ8684610.1"/>
    </source>
</evidence>
<keyword evidence="2" id="KW-1185">Reference proteome</keyword>
<evidence type="ECO:0000313" key="2">
    <source>
        <dbReference type="Proteomes" id="UP001239111"/>
    </source>
</evidence>
<name>A0ACC2PLY5_9HYME</name>
<dbReference type="EMBL" id="CM056741">
    <property type="protein sequence ID" value="KAJ8684610.1"/>
    <property type="molecule type" value="Genomic_DNA"/>
</dbReference>
<accession>A0ACC2PLY5</accession>